<sequence>MASNTTKPANVQHAPDVLSFFLPLAWVSLDAQRRLDGRECARCGSTAGLRPGGHAVTPTPDGGSLGWAVRVCQTCPPASAVCDSAAAVAWVVAAGAVEDDVLTAWRWRRSVAVPTGRLWDVVRVTRSVGLTILSRLPQHVRAVGPVLEVPARETVEFLVPRGTAATWPGVRGVFCVGAGGASRLPSPGMSVTEGRRARCGRRWLTRLEPHRTPTTHGGGLLECLLTELPRR</sequence>
<name>A0ABU2LRT8_9ACTN</name>
<keyword evidence="2" id="KW-1185">Reference proteome</keyword>
<dbReference type="Proteomes" id="UP001183420">
    <property type="component" value="Unassembled WGS sequence"/>
</dbReference>
<proteinExistence type="predicted"/>
<accession>A0ABU2LRT8</accession>
<evidence type="ECO:0000313" key="2">
    <source>
        <dbReference type="Proteomes" id="UP001183420"/>
    </source>
</evidence>
<dbReference type="EMBL" id="JAVREM010000023">
    <property type="protein sequence ID" value="MDT0320304.1"/>
    <property type="molecule type" value="Genomic_DNA"/>
</dbReference>
<dbReference type="RefSeq" id="WP_311600111.1">
    <property type="nucleotide sequence ID" value="NZ_JAVREM010000023.1"/>
</dbReference>
<reference evidence="2" key="1">
    <citation type="submission" date="2023-07" db="EMBL/GenBank/DDBJ databases">
        <title>30 novel species of actinomycetes from the DSMZ collection.</title>
        <authorList>
            <person name="Nouioui I."/>
        </authorList>
    </citation>
    <scope>NUCLEOTIDE SEQUENCE [LARGE SCALE GENOMIC DNA]</scope>
    <source>
        <strain evidence="2">DSM 44918</strain>
    </source>
</reference>
<evidence type="ECO:0000313" key="1">
    <source>
        <dbReference type="EMBL" id="MDT0320304.1"/>
    </source>
</evidence>
<comment type="caution">
    <text evidence="1">The sequence shown here is derived from an EMBL/GenBank/DDBJ whole genome shotgun (WGS) entry which is preliminary data.</text>
</comment>
<organism evidence="1 2">
    <name type="scientific">Streptomyces millisiae</name>
    <dbReference type="NCBI Taxonomy" id="3075542"/>
    <lineage>
        <taxon>Bacteria</taxon>
        <taxon>Bacillati</taxon>
        <taxon>Actinomycetota</taxon>
        <taxon>Actinomycetes</taxon>
        <taxon>Kitasatosporales</taxon>
        <taxon>Streptomycetaceae</taxon>
        <taxon>Streptomyces</taxon>
    </lineage>
</organism>
<gene>
    <name evidence="1" type="ORF">RNC47_18365</name>
</gene>
<protein>
    <submittedName>
        <fullName evidence="1">Uncharacterized protein</fullName>
    </submittedName>
</protein>